<reference evidence="8 9" key="2">
    <citation type="submission" date="2018-11" db="EMBL/GenBank/DDBJ databases">
        <authorList>
            <consortium name="Pathogen Informatics"/>
        </authorList>
    </citation>
    <scope>NUCLEOTIDE SEQUENCE [LARGE SCALE GENOMIC DNA]</scope>
</reference>
<accession>A0A0R3TQV2</accession>
<evidence type="ECO:0000256" key="6">
    <source>
        <dbReference type="SAM" id="MobiDB-lite"/>
    </source>
</evidence>
<dbReference type="GO" id="GO:0008270">
    <property type="term" value="F:zinc ion binding"/>
    <property type="evidence" value="ECO:0007669"/>
    <property type="project" value="UniProtKB-KW"/>
</dbReference>
<feature type="domain" description="C2H2-type" evidence="7">
    <location>
        <begin position="386"/>
        <end position="413"/>
    </location>
</feature>
<organism evidence="10">
    <name type="scientific">Rodentolepis nana</name>
    <name type="common">Dwarf tapeworm</name>
    <name type="synonym">Hymenolepis nana</name>
    <dbReference type="NCBI Taxonomy" id="102285"/>
    <lineage>
        <taxon>Eukaryota</taxon>
        <taxon>Metazoa</taxon>
        <taxon>Spiralia</taxon>
        <taxon>Lophotrochozoa</taxon>
        <taxon>Platyhelminthes</taxon>
        <taxon>Cestoda</taxon>
        <taxon>Eucestoda</taxon>
        <taxon>Cyclophyllidea</taxon>
        <taxon>Hymenolepididae</taxon>
        <taxon>Rodentolepis</taxon>
    </lineage>
</organism>
<evidence type="ECO:0000259" key="7">
    <source>
        <dbReference type="PROSITE" id="PS50157"/>
    </source>
</evidence>
<keyword evidence="4" id="KW-0862">Zinc</keyword>
<dbReference type="SUPFAM" id="SSF57667">
    <property type="entry name" value="beta-beta-alpha zinc fingers"/>
    <property type="match status" value="1"/>
</dbReference>
<evidence type="ECO:0000256" key="4">
    <source>
        <dbReference type="ARBA" id="ARBA00022833"/>
    </source>
</evidence>
<proteinExistence type="predicted"/>
<dbReference type="PANTHER" id="PTHR24379:SF121">
    <property type="entry name" value="C2H2-TYPE DOMAIN-CONTAINING PROTEIN"/>
    <property type="match status" value="1"/>
</dbReference>
<dbReference type="InterPro" id="IPR013087">
    <property type="entry name" value="Znf_C2H2_type"/>
</dbReference>
<evidence type="ECO:0000256" key="1">
    <source>
        <dbReference type="ARBA" id="ARBA00022723"/>
    </source>
</evidence>
<keyword evidence="2" id="KW-0677">Repeat</keyword>
<dbReference type="InterPro" id="IPR036236">
    <property type="entry name" value="Znf_C2H2_sf"/>
</dbReference>
<dbReference type="WBParaSite" id="HNAJ_0000993301-mRNA-1">
    <property type="protein sequence ID" value="HNAJ_0000993301-mRNA-1"/>
    <property type="gene ID" value="HNAJ_0000993301"/>
</dbReference>
<dbReference type="SMART" id="SM00355">
    <property type="entry name" value="ZnF_C2H2"/>
    <property type="match status" value="3"/>
</dbReference>
<sequence length="436" mass="48023">MSQIQAKEAHTSSESISRLPEVQKNLMETLLNQNLSEVGTPMTAHGLMYQNTEVIREMLYMLNSICGQAAVLSPNIGRPGDRKSAPSYIEAKPINLTRNQTPSYESDLLFPPASTKGQFVCPNCGQDFLNRDALAMHMMESVHSEACAGTNNVAGCSKEDRNAKSVNCHHLKIPSINQPTSSTRRYIRLPFPPNSGNTQFDSIFQSITKTTSPTLDVGVPRPGRKPRRLIPIIAGGDRGGPEQTEDICRNPLSLKRSKSCEPKVENRTQDQPDRASSTPGGLHAIKIRNTVDSSNDLNNNTYRHKRMEIGEHESHRRPKVVITDPPIVKRARTSVIDDDDDAGDEASATVRKGERVGAVSSGGLSNQWLPSDSAPGDIAVGAPYPFVCRHCAIGFSDQTLFNLHMGLHTSFNPWQCNMCSKEFSNVYEFTAHALHY</sequence>
<keyword evidence="3 5" id="KW-0863">Zinc-finger</keyword>
<feature type="domain" description="C2H2-type" evidence="7">
    <location>
        <begin position="119"/>
        <end position="144"/>
    </location>
</feature>
<gene>
    <name evidence="8" type="ORF">HNAJ_LOCUS9928</name>
</gene>
<dbReference type="EMBL" id="UZAE01012805">
    <property type="protein sequence ID" value="VDO06770.1"/>
    <property type="molecule type" value="Genomic_DNA"/>
</dbReference>
<dbReference type="PANTHER" id="PTHR24379">
    <property type="entry name" value="KRAB AND ZINC FINGER DOMAIN-CONTAINING"/>
    <property type="match status" value="1"/>
</dbReference>
<evidence type="ECO:0000313" key="9">
    <source>
        <dbReference type="Proteomes" id="UP000278807"/>
    </source>
</evidence>
<dbReference type="AlphaFoldDB" id="A0A0R3TQV2"/>
<evidence type="ECO:0000313" key="10">
    <source>
        <dbReference type="WBParaSite" id="HNAJ_0000993301-mRNA-1"/>
    </source>
</evidence>
<name>A0A0R3TQV2_RODNA</name>
<feature type="compositionally biased region" description="Basic and acidic residues" evidence="6">
    <location>
        <begin position="258"/>
        <end position="273"/>
    </location>
</feature>
<dbReference type="Gene3D" id="3.30.160.60">
    <property type="entry name" value="Classic Zinc Finger"/>
    <property type="match status" value="1"/>
</dbReference>
<dbReference type="OrthoDB" id="5576026at2759"/>
<evidence type="ECO:0000256" key="5">
    <source>
        <dbReference type="PROSITE-ProRule" id="PRU00042"/>
    </source>
</evidence>
<keyword evidence="1" id="KW-0479">Metal-binding</keyword>
<feature type="region of interest" description="Disordered" evidence="6">
    <location>
        <begin position="212"/>
        <end position="286"/>
    </location>
</feature>
<dbReference type="STRING" id="102285.A0A0R3TQV2"/>
<dbReference type="Proteomes" id="UP000278807">
    <property type="component" value="Unassembled WGS sequence"/>
</dbReference>
<dbReference type="PROSITE" id="PS00028">
    <property type="entry name" value="ZINC_FINGER_C2H2_1"/>
    <property type="match status" value="2"/>
</dbReference>
<dbReference type="PROSITE" id="PS50157">
    <property type="entry name" value="ZINC_FINGER_C2H2_2"/>
    <property type="match status" value="2"/>
</dbReference>
<evidence type="ECO:0000313" key="8">
    <source>
        <dbReference type="EMBL" id="VDO06770.1"/>
    </source>
</evidence>
<evidence type="ECO:0000256" key="3">
    <source>
        <dbReference type="ARBA" id="ARBA00022771"/>
    </source>
</evidence>
<protein>
    <submittedName>
        <fullName evidence="10">C2H2-type domain-containing protein</fullName>
    </submittedName>
</protein>
<keyword evidence="9" id="KW-1185">Reference proteome</keyword>
<reference evidence="10" key="1">
    <citation type="submission" date="2017-02" db="UniProtKB">
        <authorList>
            <consortium name="WormBaseParasite"/>
        </authorList>
    </citation>
    <scope>IDENTIFICATION</scope>
</reference>
<evidence type="ECO:0000256" key="2">
    <source>
        <dbReference type="ARBA" id="ARBA00022737"/>
    </source>
</evidence>